<gene>
    <name evidence="1" type="ORF">HHL21_12150</name>
</gene>
<dbReference type="EMBL" id="JABBGG010000006">
    <property type="protein sequence ID" value="NML61812.1"/>
    <property type="molecule type" value="Genomic_DNA"/>
</dbReference>
<protein>
    <submittedName>
        <fullName evidence="1">Uncharacterized protein</fullName>
    </submittedName>
</protein>
<sequence length="64" mass="7030">MNVRNWDDLIRKAVTEGNDALIASLSEQLSKCEKAHSILRAKGYGMQGSTIEATAALVPGKREW</sequence>
<proteinExistence type="predicted"/>
<comment type="caution">
    <text evidence="1">The sequence shown here is derived from an EMBL/GenBank/DDBJ whole genome shotgun (WGS) entry which is preliminary data.</text>
</comment>
<accession>A0A848HKX3</accession>
<evidence type="ECO:0000313" key="2">
    <source>
        <dbReference type="Proteomes" id="UP000583752"/>
    </source>
</evidence>
<dbReference type="Proteomes" id="UP000583752">
    <property type="component" value="Unassembled WGS sequence"/>
</dbReference>
<keyword evidence="2" id="KW-1185">Reference proteome</keyword>
<name>A0A848HKX3_9BURK</name>
<dbReference type="AlphaFoldDB" id="A0A848HKX3"/>
<reference evidence="1 2" key="1">
    <citation type="submission" date="2020-04" db="EMBL/GenBank/DDBJ databases">
        <title>Massilia sp. RP-1-19 isolated from soil.</title>
        <authorList>
            <person name="Dahal R.H."/>
        </authorList>
    </citation>
    <scope>NUCLEOTIDE SEQUENCE [LARGE SCALE GENOMIC DNA]</scope>
    <source>
        <strain evidence="1 2">RP-1-19</strain>
    </source>
</reference>
<evidence type="ECO:0000313" key="1">
    <source>
        <dbReference type="EMBL" id="NML61812.1"/>
    </source>
</evidence>
<dbReference type="RefSeq" id="WP_169466139.1">
    <property type="nucleotide sequence ID" value="NZ_JABBGG010000006.1"/>
</dbReference>
<organism evidence="1 2">
    <name type="scientific">Massilia polaris</name>
    <dbReference type="NCBI Taxonomy" id="2728846"/>
    <lineage>
        <taxon>Bacteria</taxon>
        <taxon>Pseudomonadati</taxon>
        <taxon>Pseudomonadota</taxon>
        <taxon>Betaproteobacteria</taxon>
        <taxon>Burkholderiales</taxon>
        <taxon>Oxalobacteraceae</taxon>
        <taxon>Telluria group</taxon>
        <taxon>Massilia</taxon>
    </lineage>
</organism>